<dbReference type="PROSITE" id="PS51482">
    <property type="entry name" value="DEGV"/>
    <property type="match status" value="1"/>
</dbReference>
<dbReference type="PANTHER" id="PTHR33434">
    <property type="entry name" value="DEGV DOMAIN-CONTAINING PROTEIN DR_1986-RELATED"/>
    <property type="match status" value="1"/>
</dbReference>
<dbReference type="PANTHER" id="PTHR33434:SF2">
    <property type="entry name" value="FATTY ACID-BINDING PROTEIN TM_1468"/>
    <property type="match status" value="1"/>
</dbReference>
<evidence type="ECO:0000256" key="2">
    <source>
        <dbReference type="SAM" id="MobiDB-lite"/>
    </source>
</evidence>
<dbReference type="EMBL" id="BAAAMU010000039">
    <property type="protein sequence ID" value="GAA1648054.1"/>
    <property type="molecule type" value="Genomic_DNA"/>
</dbReference>
<dbReference type="InterPro" id="IPR043168">
    <property type="entry name" value="DegV_C"/>
</dbReference>
<dbReference type="NCBIfam" id="TIGR00762">
    <property type="entry name" value="DegV"/>
    <property type="match status" value="1"/>
</dbReference>
<protein>
    <submittedName>
        <fullName evidence="3">DegV family protein</fullName>
    </submittedName>
</protein>
<comment type="caution">
    <text evidence="3">The sequence shown here is derived from an EMBL/GenBank/DDBJ whole genome shotgun (WGS) entry which is preliminary data.</text>
</comment>
<evidence type="ECO:0000313" key="3">
    <source>
        <dbReference type="EMBL" id="GAA1648054.1"/>
    </source>
</evidence>
<proteinExistence type="predicted"/>
<evidence type="ECO:0000313" key="4">
    <source>
        <dbReference type="Proteomes" id="UP001500064"/>
    </source>
</evidence>
<evidence type="ECO:0000256" key="1">
    <source>
        <dbReference type="ARBA" id="ARBA00023121"/>
    </source>
</evidence>
<name>A0ABN2FI64_9ACTN</name>
<accession>A0ABN2FI64</accession>
<gene>
    <name evidence="3" type="ORF">GCM10009733_051470</name>
</gene>
<keyword evidence="1" id="KW-0446">Lipid-binding</keyword>
<dbReference type="InterPro" id="IPR050270">
    <property type="entry name" value="DegV_domain_contain"/>
</dbReference>
<reference evidence="3 4" key="1">
    <citation type="journal article" date="2019" name="Int. J. Syst. Evol. Microbiol.">
        <title>The Global Catalogue of Microorganisms (GCM) 10K type strain sequencing project: providing services to taxonomists for standard genome sequencing and annotation.</title>
        <authorList>
            <consortium name="The Broad Institute Genomics Platform"/>
            <consortium name="The Broad Institute Genome Sequencing Center for Infectious Disease"/>
            <person name="Wu L."/>
            <person name="Ma J."/>
        </authorList>
    </citation>
    <scope>NUCLEOTIDE SEQUENCE [LARGE SCALE GENOMIC DNA]</scope>
    <source>
        <strain evidence="3 4">JCM 13929</strain>
    </source>
</reference>
<dbReference type="Gene3D" id="3.30.1180.10">
    <property type="match status" value="1"/>
</dbReference>
<feature type="region of interest" description="Disordered" evidence="2">
    <location>
        <begin position="1"/>
        <end position="23"/>
    </location>
</feature>
<keyword evidence="4" id="KW-1185">Reference proteome</keyword>
<dbReference type="Proteomes" id="UP001500064">
    <property type="component" value="Unassembled WGS sequence"/>
</dbReference>
<dbReference type="SUPFAM" id="SSF82549">
    <property type="entry name" value="DAK1/DegV-like"/>
    <property type="match status" value="1"/>
</dbReference>
<sequence length="239" mass="24755">MVSSDENPSIGDLTDATTSRPSPTRFASCYAELAAAGATAIVSIHVSAELSGTIDSARAAAREAPVPVEVIDSRSIAMGLGYPVLAAARTAESGGTLDEVAAAAHRCLQTTQSFFYVDNLDYLRRSGRIGTAASLVGSALMIKPLLHIVDGRISLLEKVRTASRATARLEDLAVHAAGPGPVRIAVQHLNASERAEALAERLPKRLPGAMDLRVVEVGAELGIHVGPGFLGLTVTPADG</sequence>
<dbReference type="Pfam" id="PF02645">
    <property type="entry name" value="DegV"/>
    <property type="match status" value="1"/>
</dbReference>
<organism evidence="3 4">
    <name type="scientific">Nonomuraea maheshkhaliensis</name>
    <dbReference type="NCBI Taxonomy" id="419590"/>
    <lineage>
        <taxon>Bacteria</taxon>
        <taxon>Bacillati</taxon>
        <taxon>Actinomycetota</taxon>
        <taxon>Actinomycetes</taxon>
        <taxon>Streptosporangiales</taxon>
        <taxon>Streptosporangiaceae</taxon>
        <taxon>Nonomuraea</taxon>
    </lineage>
</organism>
<dbReference type="InterPro" id="IPR003797">
    <property type="entry name" value="DegV"/>
</dbReference>
<dbReference type="Gene3D" id="3.40.50.10170">
    <property type="match status" value="1"/>
</dbReference>